<protein>
    <submittedName>
        <fullName evidence="1">AP2/ERF domain-containing protein</fullName>
    </submittedName>
</protein>
<name>A0ACB7WUN1_DIOAL</name>
<accession>A0ACB7WUN1</accession>
<keyword evidence="2" id="KW-1185">Reference proteome</keyword>
<evidence type="ECO:0000313" key="1">
    <source>
        <dbReference type="EMBL" id="KAH7692421.1"/>
    </source>
</evidence>
<gene>
    <name evidence="1" type="ORF">IHE45_01G065600</name>
</gene>
<organism evidence="1 2">
    <name type="scientific">Dioscorea alata</name>
    <name type="common">Purple yam</name>
    <dbReference type="NCBI Taxonomy" id="55571"/>
    <lineage>
        <taxon>Eukaryota</taxon>
        <taxon>Viridiplantae</taxon>
        <taxon>Streptophyta</taxon>
        <taxon>Embryophyta</taxon>
        <taxon>Tracheophyta</taxon>
        <taxon>Spermatophyta</taxon>
        <taxon>Magnoliopsida</taxon>
        <taxon>Liliopsida</taxon>
        <taxon>Dioscoreales</taxon>
        <taxon>Dioscoreaceae</taxon>
        <taxon>Dioscorea</taxon>
    </lineage>
</organism>
<evidence type="ECO:0000313" key="2">
    <source>
        <dbReference type="Proteomes" id="UP000827976"/>
    </source>
</evidence>
<sequence length="158" mass="16853">MSDAGGRSYRGVRSRSGKWVSEIREPGKASRIWLGTYPTAEMAAVAYDVAALALRGNEAVLNFPGCVSAYTPPASKAPADIRAAAAAAAESTRTRQLGESSEVRSVPEFVDEEEMFEMPKLIENMAQGMLMTPPRMSSPPAPEEGPEDGEGGGLWSYP</sequence>
<comment type="caution">
    <text evidence="1">The sequence shown here is derived from an EMBL/GenBank/DDBJ whole genome shotgun (WGS) entry which is preliminary data.</text>
</comment>
<dbReference type="EMBL" id="CM037011">
    <property type="protein sequence ID" value="KAH7692421.1"/>
    <property type="molecule type" value="Genomic_DNA"/>
</dbReference>
<proteinExistence type="predicted"/>
<reference evidence="2" key="1">
    <citation type="journal article" date="2022" name="Nat. Commun.">
        <title>Chromosome evolution and the genetic basis of agronomically important traits in greater yam.</title>
        <authorList>
            <person name="Bredeson J.V."/>
            <person name="Lyons J.B."/>
            <person name="Oniyinde I.O."/>
            <person name="Okereke N.R."/>
            <person name="Kolade O."/>
            <person name="Nnabue I."/>
            <person name="Nwadili C.O."/>
            <person name="Hribova E."/>
            <person name="Parker M."/>
            <person name="Nwogha J."/>
            <person name="Shu S."/>
            <person name="Carlson J."/>
            <person name="Kariba R."/>
            <person name="Muthemba S."/>
            <person name="Knop K."/>
            <person name="Barton G.J."/>
            <person name="Sherwood A.V."/>
            <person name="Lopez-Montes A."/>
            <person name="Asiedu R."/>
            <person name="Jamnadass R."/>
            <person name="Muchugi A."/>
            <person name="Goodstein D."/>
            <person name="Egesi C.N."/>
            <person name="Featherston J."/>
            <person name="Asfaw A."/>
            <person name="Simpson G.G."/>
            <person name="Dolezel J."/>
            <person name="Hendre P.S."/>
            <person name="Van Deynze A."/>
            <person name="Kumar P.L."/>
            <person name="Obidiegwu J.E."/>
            <person name="Bhattacharjee R."/>
            <person name="Rokhsar D.S."/>
        </authorList>
    </citation>
    <scope>NUCLEOTIDE SEQUENCE [LARGE SCALE GENOMIC DNA]</scope>
    <source>
        <strain evidence="2">cv. TDa95/00328</strain>
    </source>
</reference>
<dbReference type="Proteomes" id="UP000827976">
    <property type="component" value="Chromosome 1"/>
</dbReference>